<comment type="caution">
    <text evidence="2">The sequence shown here is derived from an EMBL/GenBank/DDBJ whole genome shotgun (WGS) entry which is preliminary data.</text>
</comment>
<dbReference type="EMBL" id="LJTC01000011">
    <property type="protein sequence ID" value="KPM82520.1"/>
    <property type="molecule type" value="Genomic_DNA"/>
</dbReference>
<keyword evidence="5" id="KW-1185">Reference proteome</keyword>
<reference evidence="2 4" key="1">
    <citation type="submission" date="2015-09" db="EMBL/GenBank/DDBJ databases">
        <title>Draft Genome Sequence of Pseudoalteromonas lipolytica UCD-48B.</title>
        <authorList>
            <person name="Krusor M."/>
            <person name="Coil D.A."/>
            <person name="Lang J.M."/>
            <person name="Eisen J.A."/>
            <person name="Alexiev A."/>
        </authorList>
    </citation>
    <scope>NUCLEOTIDE SEQUENCE [LARGE SCALE GENOMIC DNA]</scope>
    <source>
        <strain evidence="2 4">UCD-48B</strain>
    </source>
</reference>
<dbReference type="RefSeq" id="WP_054554048.1">
    <property type="nucleotide sequence ID" value="NZ_JAQPZS010000040.1"/>
</dbReference>
<dbReference type="Proteomes" id="UP000050378">
    <property type="component" value="Unassembled WGS sequence"/>
</dbReference>
<evidence type="ECO:0000313" key="2">
    <source>
        <dbReference type="EMBL" id="KPM82520.1"/>
    </source>
</evidence>
<reference evidence="3 5" key="2">
    <citation type="submission" date="2023-01" db="EMBL/GenBank/DDBJ databases">
        <title>Trichodesmium-associated heterotrophic epibiont bacteria.</title>
        <authorList>
            <person name="Cleveland C.S."/>
            <person name="Webb E.A."/>
        </authorList>
    </citation>
    <scope>NUCLEOTIDE SEQUENCE [LARGE SCALE GENOMIC DNA]</scope>
    <source>
        <strain evidence="3 5">USCH2</strain>
    </source>
</reference>
<name>A0A0N8HK03_9GAMM</name>
<evidence type="ECO:0000313" key="5">
    <source>
        <dbReference type="Proteomes" id="UP001377972"/>
    </source>
</evidence>
<evidence type="ECO:0000313" key="4">
    <source>
        <dbReference type="Proteomes" id="UP000050378"/>
    </source>
</evidence>
<gene>
    <name evidence="2" type="ORF">AOG27_16230</name>
    <name evidence="3" type="ORF">PQI24_21470</name>
</gene>
<evidence type="ECO:0000256" key="1">
    <source>
        <dbReference type="SAM" id="SignalP"/>
    </source>
</evidence>
<evidence type="ECO:0000313" key="3">
    <source>
        <dbReference type="EMBL" id="MEJ6498599.1"/>
    </source>
</evidence>
<protein>
    <submittedName>
        <fullName evidence="2">Uncharacterized protein</fullName>
    </submittedName>
</protein>
<dbReference type="Proteomes" id="UP001377972">
    <property type="component" value="Unassembled WGS sequence"/>
</dbReference>
<dbReference type="EMBL" id="JAQPZS010000040">
    <property type="protein sequence ID" value="MEJ6498599.1"/>
    <property type="molecule type" value="Genomic_DNA"/>
</dbReference>
<accession>A0A0N8HK03</accession>
<dbReference type="OrthoDB" id="6400637at2"/>
<proteinExistence type="predicted"/>
<feature type="chain" id="PRO_5006026566" evidence="1">
    <location>
        <begin position="21"/>
        <end position="161"/>
    </location>
</feature>
<feature type="signal peptide" evidence="1">
    <location>
        <begin position="1"/>
        <end position="20"/>
    </location>
</feature>
<dbReference type="AlphaFoldDB" id="A0A0N8HK03"/>
<organism evidence="2 4">
    <name type="scientific">Pseudoalteromonas lipolytica</name>
    <dbReference type="NCBI Taxonomy" id="570156"/>
    <lineage>
        <taxon>Bacteria</taxon>
        <taxon>Pseudomonadati</taxon>
        <taxon>Pseudomonadota</taxon>
        <taxon>Gammaproteobacteria</taxon>
        <taxon>Alteromonadales</taxon>
        <taxon>Pseudoalteromonadaceae</taxon>
        <taxon>Pseudoalteromonas</taxon>
    </lineage>
</organism>
<sequence>MKNKLLFGMVLLMASSTSYASVKDKKAMRNVDSNILAEVSKVKSSCGNSALDVTVDWDSYKNMISSNGEKLNKDNYKSEWVISHSGQRTVAALEAITSICGSDEDYKEELAKLKKIKITAKQDFLDSKNNFTLSDNTLNIETGHKMTRRASDYTDKIKSLF</sequence>
<dbReference type="PATRIC" id="fig|570156.3.peg.1174"/>
<keyword evidence="1" id="KW-0732">Signal</keyword>